<dbReference type="Pfam" id="PF01395">
    <property type="entry name" value="PBP_GOBP"/>
    <property type="match status" value="1"/>
</dbReference>
<dbReference type="Gene3D" id="1.10.238.20">
    <property type="entry name" value="Pheromone/general odorant binding protein domain"/>
    <property type="match status" value="1"/>
</dbReference>
<proteinExistence type="inferred from homology"/>
<dbReference type="AlphaFoldDB" id="E2C4J7"/>
<dbReference type="FunFam" id="1.10.238.20:FF:000001">
    <property type="entry name" value="General odorant-binding protein lush"/>
    <property type="match status" value="1"/>
</dbReference>
<dbReference type="GO" id="GO:0042048">
    <property type="term" value="P:olfactory behavior"/>
    <property type="evidence" value="ECO:0007669"/>
    <property type="project" value="TreeGrafter"/>
</dbReference>
<dbReference type="FunCoup" id="E2C4J7">
    <property type="interactions" value="12"/>
</dbReference>
<organism evidence="5">
    <name type="scientific">Harpegnathos saltator</name>
    <name type="common">Jerdon's jumping ant</name>
    <dbReference type="NCBI Taxonomy" id="610380"/>
    <lineage>
        <taxon>Eukaryota</taxon>
        <taxon>Metazoa</taxon>
        <taxon>Ecdysozoa</taxon>
        <taxon>Arthropoda</taxon>
        <taxon>Hexapoda</taxon>
        <taxon>Insecta</taxon>
        <taxon>Pterygota</taxon>
        <taxon>Neoptera</taxon>
        <taxon>Endopterygota</taxon>
        <taxon>Hymenoptera</taxon>
        <taxon>Apocrita</taxon>
        <taxon>Aculeata</taxon>
        <taxon>Formicoidea</taxon>
        <taxon>Formicidae</taxon>
        <taxon>Ponerinae</taxon>
        <taxon>Ponerini</taxon>
        <taxon>Harpegnathos</taxon>
    </lineage>
</organism>
<keyword evidence="3" id="KW-0964">Secreted</keyword>
<dbReference type="PANTHER" id="PTHR21364">
    <property type="entry name" value="GENERAL ODORANT-BINDING PROTEIN 19A"/>
    <property type="match status" value="1"/>
</dbReference>
<dbReference type="OrthoDB" id="6610259at2759"/>
<comment type="similarity">
    <text evidence="2">Belongs to the PBP/GOBP family.</text>
</comment>
<sequence>MTMEQIEKTAATLRNTCVSKVNANMDTVLAIQKGEFPDDRSLKCYTHCIMKTIRTYKNGRVDEGMMLKQLDLMMPADIAVLMKETTKICAAEPPTGDDCETTFNFVKCSYNNDPDHFFFP</sequence>
<dbReference type="GO" id="GO:0007608">
    <property type="term" value="P:sensory perception of smell"/>
    <property type="evidence" value="ECO:0007669"/>
    <property type="project" value="TreeGrafter"/>
</dbReference>
<dbReference type="SMART" id="SM00708">
    <property type="entry name" value="PhBP"/>
    <property type="match status" value="1"/>
</dbReference>
<evidence type="ECO:0000256" key="2">
    <source>
        <dbReference type="ARBA" id="ARBA00008098"/>
    </source>
</evidence>
<dbReference type="Proteomes" id="UP000008237">
    <property type="component" value="Unassembled WGS sequence"/>
</dbReference>
<evidence type="ECO:0000313" key="5">
    <source>
        <dbReference type="Proteomes" id="UP000008237"/>
    </source>
</evidence>
<dbReference type="GO" id="GO:0005576">
    <property type="term" value="C:extracellular region"/>
    <property type="evidence" value="ECO:0007669"/>
    <property type="project" value="UniProtKB-SubCell"/>
</dbReference>
<evidence type="ECO:0000313" key="4">
    <source>
        <dbReference type="EMBL" id="EFN77138.1"/>
    </source>
</evidence>
<protein>
    <submittedName>
        <fullName evidence="4">Pheromone-binding protein-related protein 3</fullName>
    </submittedName>
</protein>
<dbReference type="EMBL" id="GL452489">
    <property type="protein sequence ID" value="EFN77138.1"/>
    <property type="molecule type" value="Genomic_DNA"/>
</dbReference>
<dbReference type="SUPFAM" id="SSF47565">
    <property type="entry name" value="Insect pheromone/odorant-binding proteins"/>
    <property type="match status" value="1"/>
</dbReference>
<gene>
    <name evidence="4" type="ORF">EAI_07001</name>
</gene>
<comment type="subcellular location">
    <subcellularLocation>
        <location evidence="1">Secreted</location>
    </subcellularLocation>
</comment>
<dbReference type="InterPro" id="IPR036728">
    <property type="entry name" value="PBP_GOBP_sf"/>
</dbReference>
<evidence type="ECO:0000256" key="3">
    <source>
        <dbReference type="ARBA" id="ARBA00022525"/>
    </source>
</evidence>
<dbReference type="GO" id="GO:0005549">
    <property type="term" value="F:odorant binding"/>
    <property type="evidence" value="ECO:0007669"/>
    <property type="project" value="InterPro"/>
</dbReference>
<keyword evidence="5" id="KW-1185">Reference proteome</keyword>
<dbReference type="GO" id="GO:0035275">
    <property type="term" value="F:dibutyl phthalate binding"/>
    <property type="evidence" value="ECO:0007669"/>
    <property type="project" value="TreeGrafter"/>
</dbReference>
<reference evidence="4 5" key="1">
    <citation type="journal article" date="2010" name="Science">
        <title>Genomic comparison of the ants Camponotus floridanus and Harpegnathos saltator.</title>
        <authorList>
            <person name="Bonasio R."/>
            <person name="Zhang G."/>
            <person name="Ye C."/>
            <person name="Mutti N.S."/>
            <person name="Fang X."/>
            <person name="Qin N."/>
            <person name="Donahue G."/>
            <person name="Yang P."/>
            <person name="Li Q."/>
            <person name="Li C."/>
            <person name="Zhang P."/>
            <person name="Huang Z."/>
            <person name="Berger S.L."/>
            <person name="Reinberg D."/>
            <person name="Wang J."/>
            <person name="Liebig J."/>
        </authorList>
    </citation>
    <scope>NUCLEOTIDE SEQUENCE [LARGE SCALE GENOMIC DNA]</scope>
    <source>
        <strain evidence="4 5">R22 G/1</strain>
    </source>
</reference>
<evidence type="ECO:0000256" key="1">
    <source>
        <dbReference type="ARBA" id="ARBA00004613"/>
    </source>
</evidence>
<dbReference type="OMA" id="NNCDAAY"/>
<accession>E2C4J7</accession>
<dbReference type="InterPro" id="IPR006170">
    <property type="entry name" value="PBP/GOBP"/>
</dbReference>
<dbReference type="PANTHER" id="PTHR21364:SF2">
    <property type="entry name" value="GENERAL ODORANT-BINDING PROTEIN 19A"/>
    <property type="match status" value="1"/>
</dbReference>
<name>E2C4J7_HARSA</name>
<dbReference type="InParanoid" id="E2C4J7"/>
<dbReference type="CDD" id="cd23992">
    <property type="entry name" value="PBP_GOBP"/>
    <property type="match status" value="1"/>
</dbReference>